<evidence type="ECO:0000256" key="3">
    <source>
        <dbReference type="PIRNR" id="PIRNR001365"/>
    </source>
</evidence>
<keyword evidence="5" id="KW-1185">Reference proteome</keyword>
<evidence type="ECO:0000256" key="1">
    <source>
        <dbReference type="ARBA" id="ARBA00007592"/>
    </source>
</evidence>
<evidence type="ECO:0000313" key="4">
    <source>
        <dbReference type="EMBL" id="GAA3676762.1"/>
    </source>
</evidence>
<dbReference type="EMBL" id="BAABEO010000009">
    <property type="protein sequence ID" value="GAA3676762.1"/>
    <property type="molecule type" value="Genomic_DNA"/>
</dbReference>
<dbReference type="InterPro" id="IPR002220">
    <property type="entry name" value="DapA-like"/>
</dbReference>
<keyword evidence="2 3" id="KW-0456">Lyase</keyword>
<comment type="similarity">
    <text evidence="1 3">Belongs to the DapA family.</text>
</comment>
<dbReference type="SUPFAM" id="SSF51569">
    <property type="entry name" value="Aldolase"/>
    <property type="match status" value="1"/>
</dbReference>
<proteinExistence type="inferred from homology"/>
<dbReference type="Proteomes" id="UP001500752">
    <property type="component" value="Unassembled WGS sequence"/>
</dbReference>
<accession>A0ABP7C471</accession>
<dbReference type="InterPro" id="IPR013785">
    <property type="entry name" value="Aldolase_TIM"/>
</dbReference>
<dbReference type="PANTHER" id="PTHR12128:SF66">
    <property type="entry name" value="4-HYDROXY-2-OXOGLUTARATE ALDOLASE, MITOCHONDRIAL"/>
    <property type="match status" value="1"/>
</dbReference>
<dbReference type="PIRSF" id="PIRSF001365">
    <property type="entry name" value="DHDPS"/>
    <property type="match status" value="1"/>
</dbReference>
<reference evidence="5" key="1">
    <citation type="journal article" date="2019" name="Int. J. Syst. Evol. Microbiol.">
        <title>The Global Catalogue of Microorganisms (GCM) 10K type strain sequencing project: providing services to taxonomists for standard genome sequencing and annotation.</title>
        <authorList>
            <consortium name="The Broad Institute Genomics Platform"/>
            <consortium name="The Broad Institute Genome Sequencing Center for Infectious Disease"/>
            <person name="Wu L."/>
            <person name="Ma J."/>
        </authorList>
    </citation>
    <scope>NUCLEOTIDE SEQUENCE [LARGE SCALE GENOMIC DNA]</scope>
    <source>
        <strain evidence="5">JCM 30742</strain>
    </source>
</reference>
<comment type="caution">
    <text evidence="4">The sequence shown here is derived from an EMBL/GenBank/DDBJ whole genome shotgun (WGS) entry which is preliminary data.</text>
</comment>
<evidence type="ECO:0000256" key="2">
    <source>
        <dbReference type="ARBA" id="ARBA00023239"/>
    </source>
</evidence>
<protein>
    <submittedName>
        <fullName evidence="4">Dihydrodipicolinate synthase family protein</fullName>
    </submittedName>
</protein>
<organism evidence="4 5">
    <name type="scientific">Arthrobacter ginkgonis</name>
    <dbReference type="NCBI Taxonomy" id="1630594"/>
    <lineage>
        <taxon>Bacteria</taxon>
        <taxon>Bacillati</taxon>
        <taxon>Actinomycetota</taxon>
        <taxon>Actinomycetes</taxon>
        <taxon>Micrococcales</taxon>
        <taxon>Micrococcaceae</taxon>
        <taxon>Arthrobacter</taxon>
    </lineage>
</organism>
<name>A0ABP7C471_9MICC</name>
<sequence length="332" mass="35743">MTRYTAADITGAVGILPTPALPGADRWDARQTVDLAETERLTAALVDAGVDVLMTNGTFGEGAGLMLDELLAFNDVVIRTAAGRVPVFAGATTLNTRDTIERGSALRALGADGLFVGRPMWVALDDTQIVAFHRDIAAALPDMSQVAYDNPSAFKGKISPAVYAELAGIEQVVAAKHMGLGLMGERFVEDLEAVADRIRLLPVAGDWATTARRFPEAAIACWSGDISCGPAPVLALREAIRAGDWETALRIQDDLNEACAPLFPHGSFEEFSKYNIQIDRAEFEAAGYFTPGPARAPYTSCPEAYLEGGRETGRRWAALHRRYSHEMSRSLS</sequence>
<dbReference type="SMART" id="SM01130">
    <property type="entry name" value="DHDPS"/>
    <property type="match status" value="1"/>
</dbReference>
<dbReference type="RefSeq" id="WP_345149535.1">
    <property type="nucleotide sequence ID" value="NZ_BAABEO010000009.1"/>
</dbReference>
<dbReference type="PANTHER" id="PTHR12128">
    <property type="entry name" value="DIHYDRODIPICOLINATE SYNTHASE"/>
    <property type="match status" value="1"/>
</dbReference>
<dbReference type="Pfam" id="PF00701">
    <property type="entry name" value="DHDPS"/>
    <property type="match status" value="1"/>
</dbReference>
<dbReference type="Gene3D" id="3.20.20.70">
    <property type="entry name" value="Aldolase class I"/>
    <property type="match status" value="1"/>
</dbReference>
<gene>
    <name evidence="4" type="ORF">GCM10023081_13800</name>
</gene>
<dbReference type="PRINTS" id="PR00146">
    <property type="entry name" value="DHPICSNTHASE"/>
</dbReference>
<evidence type="ECO:0000313" key="5">
    <source>
        <dbReference type="Proteomes" id="UP001500752"/>
    </source>
</evidence>